<dbReference type="GO" id="GO:0000981">
    <property type="term" value="F:DNA-binding transcription factor activity, RNA polymerase II-specific"/>
    <property type="evidence" value="ECO:0007669"/>
    <property type="project" value="TreeGrafter"/>
</dbReference>
<feature type="compositionally biased region" description="Polar residues" evidence="8">
    <location>
        <begin position="869"/>
        <end position="890"/>
    </location>
</feature>
<feature type="compositionally biased region" description="Polar residues" evidence="8">
    <location>
        <begin position="88"/>
        <end position="113"/>
    </location>
</feature>
<evidence type="ECO:0000259" key="9">
    <source>
        <dbReference type="SMART" id="SM01372"/>
    </source>
</evidence>
<keyword evidence="5" id="KW-0131">Cell cycle</keyword>
<dbReference type="Proteomes" id="UP001234989">
    <property type="component" value="Chromosome 6"/>
</dbReference>
<dbReference type="Gene3D" id="1.10.10.10">
    <property type="entry name" value="Winged helix-like DNA-binding domain superfamily/Winged helix DNA-binding domain"/>
    <property type="match status" value="2"/>
</dbReference>
<feature type="compositionally biased region" description="Polar residues" evidence="8">
    <location>
        <begin position="1"/>
        <end position="19"/>
    </location>
</feature>
<evidence type="ECO:0000256" key="2">
    <source>
        <dbReference type="ARBA" id="ARBA00023015"/>
    </source>
</evidence>
<gene>
    <name evidence="10" type="ORF">MTR67_029085</name>
</gene>
<dbReference type="InterPro" id="IPR032198">
    <property type="entry name" value="E2F_CC-MB"/>
</dbReference>
<dbReference type="GO" id="GO:0000978">
    <property type="term" value="F:RNA polymerase II cis-regulatory region sequence-specific DNA binding"/>
    <property type="evidence" value="ECO:0007669"/>
    <property type="project" value="InterPro"/>
</dbReference>
<feature type="coiled-coil region" evidence="7">
    <location>
        <begin position="228"/>
        <end position="255"/>
    </location>
</feature>
<dbReference type="SUPFAM" id="SSF46785">
    <property type="entry name" value="Winged helix' DNA-binding domain"/>
    <property type="match status" value="2"/>
</dbReference>
<dbReference type="GO" id="GO:0090575">
    <property type="term" value="C:RNA polymerase II transcription regulator complex"/>
    <property type="evidence" value="ECO:0007669"/>
    <property type="project" value="TreeGrafter"/>
</dbReference>
<dbReference type="FunFam" id="1.10.10.10:FF:000008">
    <property type="entry name" value="E2F transcription factor 1"/>
    <property type="match status" value="2"/>
</dbReference>
<dbReference type="Gene3D" id="6.10.250.540">
    <property type="match status" value="2"/>
</dbReference>
<proteinExistence type="inferred from homology"/>
<evidence type="ECO:0000256" key="4">
    <source>
        <dbReference type="ARBA" id="ARBA00023163"/>
    </source>
</evidence>
<feature type="region of interest" description="Disordered" evidence="8">
    <location>
        <begin position="476"/>
        <end position="529"/>
    </location>
</feature>
<evidence type="ECO:0000256" key="3">
    <source>
        <dbReference type="ARBA" id="ARBA00023125"/>
    </source>
</evidence>
<sequence length="890" mass="98021">MQPNQQQPSKRQLPFTSSKPPLGDYHRLSTDPLQPSSQEPEGIVVKSTYGLSAIPSDQYPQMKDLDKPLKRKSGTANYEQGVGAQVAGSGSFNGSSPMQTPISGKAGNSQKAPRTSKARAAAQATSSLGSPSGNNVTPVGPCRYDNSLGLLTKKFINLLKHAKDGILDLNKAADTLEVQKRRIYDITNVLEGIGLIEKKLKNMIQWKGLDVLRPGEVDESVTSLQAGVENLTIEESRLDEQIRKMEERLRDLSGDENNKRWLFVTEDDIKSLPCLQNDTLIAIKAPHGTSLEVPDPDEAIDYPQRRYKIVFRSTMGPIDVYLVSKFEEKFEEINTVEEPSTMPPTSGFIENETVTLPVDDGGGVDVGMEEQENQRECPEAGTSQDFVSGIVKIVPDVDNEADYWLLSDADVSITDMWTECLVFRVVLELGVQNDKFSLRKSVLIYTLYCPLNDLNPLKQKSETSNYKQGVGAQIAGSGNADVSSPMQTLISGKAGKSQKAPKTSKARSVAQATSSSGSPSGDNVTPVGPCRYDNSLGSLTKKFINLIKHAEDGVLDLNKEADTLEVEKRRLYDVTNVLEGVCLLEKKSLNMIQWKGLDVSRPGEVDETVTSLQAEVENLTIEGSKLDEQIREKQERLRVLSEDENNERYHILWLNDKLSCLLLMDLSAHFSFVFLTTDLLFVTEDDIKSLPCLQNDTLIAIRFPHGTSLEVPDPNEATAFSLVVVYPQRRSSIVIHNTMGPIDVYLISKFEEKFEEINLVEEQSTMPSTSGFIENETAALSVDDGGGVGVGIEEQENQRECPDAGTSQDPVSGIMKIVPNFDRGILLVLFRFSLLLATDEDRIHDSKLAARDALDSIYEDYSIADVSTPHAQTPPSSTTERTSANTTEAE</sequence>
<keyword evidence="3 6" id="KW-0238">DNA-binding</keyword>
<keyword evidence="4 6" id="KW-0804">Transcription</keyword>
<reference evidence="10" key="1">
    <citation type="submission" date="2023-08" db="EMBL/GenBank/DDBJ databases">
        <title>A de novo genome assembly of Solanum verrucosum Schlechtendal, a Mexican diploid species geographically isolated from the other diploid A-genome species in potato relatives.</title>
        <authorList>
            <person name="Hosaka K."/>
        </authorList>
    </citation>
    <scope>NUCLEOTIDE SEQUENCE</scope>
    <source>
        <tissue evidence="10">Young leaves</tissue>
    </source>
</reference>
<dbReference type="InterPro" id="IPR036388">
    <property type="entry name" value="WH-like_DNA-bd_sf"/>
</dbReference>
<dbReference type="Pfam" id="PF16421">
    <property type="entry name" value="E2F_CC-MB"/>
    <property type="match status" value="2"/>
</dbReference>
<feature type="coiled-coil region" evidence="7">
    <location>
        <begin position="609"/>
        <end position="643"/>
    </location>
</feature>
<evidence type="ECO:0000256" key="6">
    <source>
        <dbReference type="RuleBase" id="RU003796"/>
    </source>
</evidence>
<dbReference type="Pfam" id="PF02319">
    <property type="entry name" value="WHD_E2F_TDP"/>
    <property type="match status" value="2"/>
</dbReference>
<evidence type="ECO:0000256" key="5">
    <source>
        <dbReference type="ARBA" id="ARBA00023306"/>
    </source>
</evidence>
<keyword evidence="7" id="KW-0175">Coiled coil</keyword>
<evidence type="ECO:0000256" key="8">
    <source>
        <dbReference type="SAM" id="MobiDB-lite"/>
    </source>
</evidence>
<dbReference type="InterPro" id="IPR015633">
    <property type="entry name" value="E2F"/>
</dbReference>
<dbReference type="InterPro" id="IPR003316">
    <property type="entry name" value="E2F_WHTH_DNA-bd_dom"/>
</dbReference>
<feature type="compositionally biased region" description="Polar residues" evidence="8">
    <location>
        <begin position="510"/>
        <end position="523"/>
    </location>
</feature>
<dbReference type="InterPro" id="IPR037241">
    <property type="entry name" value="E2F-DP_heterodim"/>
</dbReference>
<dbReference type="InterPro" id="IPR036390">
    <property type="entry name" value="WH_DNA-bd_sf"/>
</dbReference>
<dbReference type="PANTHER" id="PTHR12081:SF18">
    <property type="entry name" value="TRANSCRIPTION FACTOR E2F2-RELATED"/>
    <property type="match status" value="1"/>
</dbReference>
<keyword evidence="6" id="KW-0539">Nucleus</keyword>
<dbReference type="SMART" id="SM01372">
    <property type="entry name" value="E2F_TDP"/>
    <property type="match status" value="2"/>
</dbReference>
<feature type="domain" description="E2F/DP family winged-helix DNA-binding" evidence="9">
    <location>
        <begin position="143"/>
        <end position="208"/>
    </location>
</feature>
<accession>A0AAF0RAH8</accession>
<feature type="compositionally biased region" description="Polar residues" evidence="8">
    <location>
        <begin position="123"/>
        <end position="136"/>
    </location>
</feature>
<evidence type="ECO:0000256" key="7">
    <source>
        <dbReference type="SAM" id="Coils"/>
    </source>
</evidence>
<feature type="region of interest" description="Disordered" evidence="8">
    <location>
        <begin position="1"/>
        <end position="73"/>
    </location>
</feature>
<dbReference type="AlphaFoldDB" id="A0AAF0RAH8"/>
<dbReference type="CDD" id="cd14660">
    <property type="entry name" value="E2F_DD"/>
    <property type="match status" value="2"/>
</dbReference>
<name>A0AAF0RAH8_SOLVR</name>
<evidence type="ECO:0000313" key="11">
    <source>
        <dbReference type="Proteomes" id="UP001234989"/>
    </source>
</evidence>
<dbReference type="EMBL" id="CP133617">
    <property type="protein sequence ID" value="WMV35700.1"/>
    <property type="molecule type" value="Genomic_DNA"/>
</dbReference>
<keyword evidence="11" id="KW-1185">Reference proteome</keyword>
<dbReference type="GO" id="GO:0046983">
    <property type="term" value="F:protein dimerization activity"/>
    <property type="evidence" value="ECO:0007669"/>
    <property type="project" value="InterPro"/>
</dbReference>
<protein>
    <recommendedName>
        <fullName evidence="9">E2F/DP family winged-helix DNA-binding domain-containing protein</fullName>
    </recommendedName>
</protein>
<dbReference type="PANTHER" id="PTHR12081">
    <property type="entry name" value="TRANSCRIPTION FACTOR E2F"/>
    <property type="match status" value="1"/>
</dbReference>
<organism evidence="10 11">
    <name type="scientific">Solanum verrucosum</name>
    <dbReference type="NCBI Taxonomy" id="315347"/>
    <lineage>
        <taxon>Eukaryota</taxon>
        <taxon>Viridiplantae</taxon>
        <taxon>Streptophyta</taxon>
        <taxon>Embryophyta</taxon>
        <taxon>Tracheophyta</taxon>
        <taxon>Spermatophyta</taxon>
        <taxon>Magnoliopsida</taxon>
        <taxon>eudicotyledons</taxon>
        <taxon>Gunneridae</taxon>
        <taxon>Pentapetalae</taxon>
        <taxon>asterids</taxon>
        <taxon>lamiids</taxon>
        <taxon>Solanales</taxon>
        <taxon>Solanaceae</taxon>
        <taxon>Solanoideae</taxon>
        <taxon>Solaneae</taxon>
        <taxon>Solanum</taxon>
    </lineage>
</organism>
<evidence type="ECO:0000256" key="1">
    <source>
        <dbReference type="ARBA" id="ARBA00010940"/>
    </source>
</evidence>
<comment type="similarity">
    <text evidence="1 6">Belongs to the E2F/DP family.</text>
</comment>
<dbReference type="SUPFAM" id="SSF144074">
    <property type="entry name" value="E2F-DP heterodimerization region"/>
    <property type="match status" value="2"/>
</dbReference>
<feature type="region of interest" description="Disordered" evidence="8">
    <location>
        <begin position="86"/>
        <end position="136"/>
    </location>
</feature>
<feature type="compositionally biased region" description="Polar residues" evidence="8">
    <location>
        <begin position="480"/>
        <end position="490"/>
    </location>
</feature>
<keyword evidence="2 6" id="KW-0805">Transcription regulation</keyword>
<feature type="region of interest" description="Disordered" evidence="8">
    <location>
        <begin position="865"/>
        <end position="890"/>
    </location>
</feature>
<evidence type="ECO:0000313" key="10">
    <source>
        <dbReference type="EMBL" id="WMV35700.1"/>
    </source>
</evidence>
<feature type="domain" description="E2F/DP family winged-helix DNA-binding" evidence="9">
    <location>
        <begin position="531"/>
        <end position="596"/>
    </location>
</feature>
<comment type="subcellular location">
    <subcellularLocation>
        <location evidence="6">Nucleus</location>
    </subcellularLocation>
</comment>